<feature type="region of interest" description="Disordered" evidence="1">
    <location>
        <begin position="131"/>
        <end position="224"/>
    </location>
</feature>
<feature type="compositionally biased region" description="Low complexity" evidence="1">
    <location>
        <begin position="143"/>
        <end position="165"/>
    </location>
</feature>
<comment type="caution">
    <text evidence="2">The sequence shown here is derived from an EMBL/GenBank/DDBJ whole genome shotgun (WGS) entry which is preliminary data.</text>
</comment>
<sequence length="224" mass="24437">MFSKLLTNTLFSTNRFVKSILRKKNRVSFVFCYSPFKAEAENSNLTRGNFTPPLSWNKDTGSIPASRDVKGPASHRIFRVDERSLFTFGPSFLAKQSSVPTLPSALNMSFFNLMVSSALGVSPNELSDLQKAAQPKNKDKNQAKPQPSASTAQAPSASSTSNNDSSIEDRGKGDKETKEAESSVPTYRPKSEAEQDDGGPPGYEDSEADLPRYENVVDGKGKSK</sequence>
<gene>
    <name evidence="2" type="ORF">VTL71DRAFT_14681</name>
</gene>
<protein>
    <submittedName>
        <fullName evidence="2">Uncharacterized protein</fullName>
    </submittedName>
</protein>
<dbReference type="Proteomes" id="UP001595075">
    <property type="component" value="Unassembled WGS sequence"/>
</dbReference>
<feature type="compositionally biased region" description="Basic and acidic residues" evidence="1">
    <location>
        <begin position="167"/>
        <end position="181"/>
    </location>
</feature>
<proteinExistence type="predicted"/>
<accession>A0ABR4CJ60</accession>
<reference evidence="2 3" key="1">
    <citation type="journal article" date="2024" name="Commun. Biol.">
        <title>Comparative genomic analysis of thermophilic fungi reveals convergent evolutionary adaptations and gene losses.</title>
        <authorList>
            <person name="Steindorff A.S."/>
            <person name="Aguilar-Pontes M.V."/>
            <person name="Robinson A.J."/>
            <person name="Andreopoulos B."/>
            <person name="LaButti K."/>
            <person name="Kuo A."/>
            <person name="Mondo S."/>
            <person name="Riley R."/>
            <person name="Otillar R."/>
            <person name="Haridas S."/>
            <person name="Lipzen A."/>
            <person name="Grimwood J."/>
            <person name="Schmutz J."/>
            <person name="Clum A."/>
            <person name="Reid I.D."/>
            <person name="Moisan M.C."/>
            <person name="Butler G."/>
            <person name="Nguyen T.T.M."/>
            <person name="Dewar K."/>
            <person name="Conant G."/>
            <person name="Drula E."/>
            <person name="Henrissat B."/>
            <person name="Hansel C."/>
            <person name="Singer S."/>
            <person name="Hutchinson M.I."/>
            <person name="de Vries R.P."/>
            <person name="Natvig D.O."/>
            <person name="Powell A.J."/>
            <person name="Tsang A."/>
            <person name="Grigoriev I.V."/>
        </authorList>
    </citation>
    <scope>NUCLEOTIDE SEQUENCE [LARGE SCALE GENOMIC DNA]</scope>
    <source>
        <strain evidence="2 3">CBS 494.80</strain>
    </source>
</reference>
<organism evidence="2 3">
    <name type="scientific">Oculimacula yallundae</name>
    <dbReference type="NCBI Taxonomy" id="86028"/>
    <lineage>
        <taxon>Eukaryota</taxon>
        <taxon>Fungi</taxon>
        <taxon>Dikarya</taxon>
        <taxon>Ascomycota</taxon>
        <taxon>Pezizomycotina</taxon>
        <taxon>Leotiomycetes</taxon>
        <taxon>Helotiales</taxon>
        <taxon>Ploettnerulaceae</taxon>
        <taxon>Oculimacula</taxon>
    </lineage>
</organism>
<name>A0ABR4CJ60_9HELO</name>
<feature type="compositionally biased region" description="Basic and acidic residues" evidence="1">
    <location>
        <begin position="209"/>
        <end position="224"/>
    </location>
</feature>
<evidence type="ECO:0000313" key="3">
    <source>
        <dbReference type="Proteomes" id="UP001595075"/>
    </source>
</evidence>
<keyword evidence="3" id="KW-1185">Reference proteome</keyword>
<evidence type="ECO:0000256" key="1">
    <source>
        <dbReference type="SAM" id="MobiDB-lite"/>
    </source>
</evidence>
<evidence type="ECO:0000313" key="2">
    <source>
        <dbReference type="EMBL" id="KAL2070001.1"/>
    </source>
</evidence>
<dbReference type="EMBL" id="JAZHXI010000007">
    <property type="protein sequence ID" value="KAL2070001.1"/>
    <property type="molecule type" value="Genomic_DNA"/>
</dbReference>